<evidence type="ECO:0000313" key="2">
    <source>
        <dbReference type="Proteomes" id="UP001057402"/>
    </source>
</evidence>
<organism evidence="1 2">
    <name type="scientific">Melastoma candidum</name>
    <dbReference type="NCBI Taxonomy" id="119954"/>
    <lineage>
        <taxon>Eukaryota</taxon>
        <taxon>Viridiplantae</taxon>
        <taxon>Streptophyta</taxon>
        <taxon>Embryophyta</taxon>
        <taxon>Tracheophyta</taxon>
        <taxon>Spermatophyta</taxon>
        <taxon>Magnoliopsida</taxon>
        <taxon>eudicotyledons</taxon>
        <taxon>Gunneridae</taxon>
        <taxon>Pentapetalae</taxon>
        <taxon>rosids</taxon>
        <taxon>malvids</taxon>
        <taxon>Myrtales</taxon>
        <taxon>Melastomataceae</taxon>
        <taxon>Melastomatoideae</taxon>
        <taxon>Melastomateae</taxon>
        <taxon>Melastoma</taxon>
    </lineage>
</organism>
<accession>A0ACB9R8W7</accession>
<evidence type="ECO:0000313" key="1">
    <source>
        <dbReference type="EMBL" id="KAI4375330.1"/>
    </source>
</evidence>
<keyword evidence="2" id="KW-1185">Reference proteome</keyword>
<dbReference type="EMBL" id="CM042883">
    <property type="protein sequence ID" value="KAI4375330.1"/>
    <property type="molecule type" value="Genomic_DNA"/>
</dbReference>
<reference evidence="2" key="1">
    <citation type="journal article" date="2023" name="Front. Plant Sci.">
        <title>Chromosomal-level genome assembly of Melastoma candidum provides insights into trichome evolution.</title>
        <authorList>
            <person name="Zhong Y."/>
            <person name="Wu W."/>
            <person name="Sun C."/>
            <person name="Zou P."/>
            <person name="Liu Y."/>
            <person name="Dai S."/>
            <person name="Zhou R."/>
        </authorList>
    </citation>
    <scope>NUCLEOTIDE SEQUENCE [LARGE SCALE GENOMIC DNA]</scope>
</reference>
<protein>
    <submittedName>
        <fullName evidence="1">Uncharacterized protein</fullName>
    </submittedName>
</protein>
<name>A0ACB9R8W7_9MYRT</name>
<proteinExistence type="predicted"/>
<gene>
    <name evidence="1" type="ORF">MLD38_013213</name>
</gene>
<dbReference type="Proteomes" id="UP001057402">
    <property type="component" value="Chromosome 4"/>
</dbReference>
<comment type="caution">
    <text evidence="1">The sequence shown here is derived from an EMBL/GenBank/DDBJ whole genome shotgun (WGS) entry which is preliminary data.</text>
</comment>
<sequence length="686" mass="75585">MGSSPLHEGDDPSRGDDPSAYKESRPQLRSPRSPLSPHSPRSDALQSAVNDMVDLSIEQLYHNVCDMCSSDQSPSRYSFLSYGEESRIDSELGHLVGGFCVAGKKSESNNGAYRGSPGAVIDCSGRISERKSVEGLPISMQRSPRPIPWAKSSPRRHPVNRRSNRKQKDNGVVGKDSSNLGHLFLKRAKEIILTEENPEKALELAVLAVKSYEKSANGDFDLEFVVCLHVLATIYCNLGEYHKSIPFLKRSIDVLVSADSESHALAKFAGHMQLGDVYALIGQIDNSIPCYMEGLELQRKLLGYHDARVGETLRYIAEAHVQALRFDEAAGLCQMALYIHKENGTFGSLEEAADRRLMGLICDAKGEHEHALEHYVLASMAIASHGQELDVASIDCNIGDAYLSLLRYDEAVFAYQKALTVFKLRKGENHPMVASVYVRLADLYNKVGKFRESRIYCENAMRIYSRRNHGILPQAVASGLLGIAAVYQSLNELESALKLLKKALQIYDGVSGHQGIQAGIEAQIGVLLYMMGRHSDSCITLKSAIEKLRAGAERNSTAFGIALNQMGLACLQCYALSEAAEHFEEAREILEKELGPYHPDTLGIYSNLAGTYDALGRLDDAIELLEYVVRVREEKLGTANSDVGNEKRRLAELLNIAGREASRKPRPLESLMGDHSRVLVAGCMNV</sequence>